<comment type="caution">
    <text evidence="2">The sequence shown here is derived from an EMBL/GenBank/DDBJ whole genome shotgun (WGS) entry which is preliminary data.</text>
</comment>
<dbReference type="InterPro" id="IPR001005">
    <property type="entry name" value="SANT/Myb"/>
</dbReference>
<reference evidence="2" key="1">
    <citation type="submission" date="2020-01" db="EMBL/GenBank/DDBJ databases">
        <authorList>
            <person name="Mishra B."/>
        </authorList>
    </citation>
    <scope>NUCLEOTIDE SEQUENCE [LARGE SCALE GENOMIC DNA]</scope>
</reference>
<dbReference type="Proteomes" id="UP000467841">
    <property type="component" value="Unassembled WGS sequence"/>
</dbReference>
<evidence type="ECO:0008006" key="4">
    <source>
        <dbReference type="Google" id="ProtNLM"/>
    </source>
</evidence>
<dbReference type="PANTHER" id="PTHR14000">
    <property type="entry name" value="FINGER CCCH DOMAIN PROTEIN, PUTATIVE (DUF3755)-RELATED"/>
    <property type="match status" value="1"/>
</dbReference>
<feature type="region of interest" description="Disordered" evidence="1">
    <location>
        <begin position="1"/>
        <end position="37"/>
    </location>
</feature>
<dbReference type="PANTHER" id="PTHR14000:SF45">
    <property type="entry name" value="FINGER CCCH DOMAIN PROTEIN, PUTATIVE (DUF3755)-RELATED"/>
    <property type="match status" value="1"/>
</dbReference>
<accession>A0A6D2KKT6</accession>
<sequence length="185" mass="21038">MMDNHSVNNEEMSQNNVVSSNNSTVSQPKKTPEMRNPMGFDMRWTQEEQTIMEHGLARYSSSSLDSMISRYARISLELPNKTTRDVAMRFRWINSSSAHRDVIINDLLEQNEQVLDQIATNLTLPTNLLENLTLFSESRENIARLANCVNENAPEQLTHMLPLPETFSDVVFDSILPSSALPELP</sequence>
<dbReference type="AlphaFoldDB" id="A0A6D2KKT6"/>
<protein>
    <recommendedName>
        <fullName evidence="4">Myb-like domain-containing protein</fullName>
    </recommendedName>
</protein>
<name>A0A6D2KKT6_9BRAS</name>
<dbReference type="EMBL" id="CACVBM020001396">
    <property type="protein sequence ID" value="CAA7048796.1"/>
    <property type="molecule type" value="Genomic_DNA"/>
</dbReference>
<dbReference type="CDD" id="cd00167">
    <property type="entry name" value="SANT"/>
    <property type="match status" value="1"/>
</dbReference>
<keyword evidence="3" id="KW-1185">Reference proteome</keyword>
<dbReference type="OrthoDB" id="1044640at2759"/>
<evidence type="ECO:0000313" key="3">
    <source>
        <dbReference type="Proteomes" id="UP000467841"/>
    </source>
</evidence>
<organism evidence="2 3">
    <name type="scientific">Microthlaspi erraticum</name>
    <dbReference type="NCBI Taxonomy" id="1685480"/>
    <lineage>
        <taxon>Eukaryota</taxon>
        <taxon>Viridiplantae</taxon>
        <taxon>Streptophyta</taxon>
        <taxon>Embryophyta</taxon>
        <taxon>Tracheophyta</taxon>
        <taxon>Spermatophyta</taxon>
        <taxon>Magnoliopsida</taxon>
        <taxon>eudicotyledons</taxon>
        <taxon>Gunneridae</taxon>
        <taxon>Pentapetalae</taxon>
        <taxon>rosids</taxon>
        <taxon>malvids</taxon>
        <taxon>Brassicales</taxon>
        <taxon>Brassicaceae</taxon>
        <taxon>Coluteocarpeae</taxon>
        <taxon>Microthlaspi</taxon>
    </lineage>
</organism>
<proteinExistence type="predicted"/>
<dbReference type="Gene3D" id="1.10.10.60">
    <property type="entry name" value="Homeodomain-like"/>
    <property type="match status" value="1"/>
</dbReference>
<gene>
    <name evidence="2" type="ORF">MERR_LOCUS36031</name>
</gene>
<feature type="compositionally biased region" description="Low complexity" evidence="1">
    <location>
        <begin position="1"/>
        <end position="27"/>
    </location>
</feature>
<evidence type="ECO:0000256" key="1">
    <source>
        <dbReference type="SAM" id="MobiDB-lite"/>
    </source>
</evidence>
<evidence type="ECO:0000313" key="2">
    <source>
        <dbReference type="EMBL" id="CAA7048796.1"/>
    </source>
</evidence>